<dbReference type="PANTHER" id="PTHR48182">
    <property type="entry name" value="PROTEIN SERAC1"/>
    <property type="match status" value="1"/>
</dbReference>
<dbReference type="AlphaFoldDB" id="A0A367Q598"/>
<dbReference type="InterPro" id="IPR052374">
    <property type="entry name" value="SERAC1"/>
</dbReference>
<accession>A0A367Q598</accession>
<name>A0A367Q598_9NOSO</name>
<evidence type="ECO:0000256" key="1">
    <source>
        <dbReference type="ARBA" id="ARBA00004240"/>
    </source>
</evidence>
<dbReference type="InterPro" id="IPR029058">
    <property type="entry name" value="AB_hydrolase_fold"/>
</dbReference>
<evidence type="ECO:0000313" key="5">
    <source>
        <dbReference type="EMBL" id="RCJ19225.1"/>
    </source>
</evidence>
<proteinExistence type="predicted"/>
<comment type="caution">
    <text evidence="5">The sequence shown here is derived from an EMBL/GenBank/DDBJ whole genome shotgun (WGS) entry which is preliminary data.</text>
</comment>
<dbReference type="EMBL" id="LXQD01000342">
    <property type="protein sequence ID" value="RCJ19225.1"/>
    <property type="molecule type" value="Genomic_DNA"/>
</dbReference>
<evidence type="ECO:0000256" key="2">
    <source>
        <dbReference type="ARBA" id="ARBA00004370"/>
    </source>
</evidence>
<evidence type="ECO:0000256" key="3">
    <source>
        <dbReference type="ARBA" id="ARBA00022824"/>
    </source>
</evidence>
<dbReference type="GO" id="GO:0016020">
    <property type="term" value="C:membrane"/>
    <property type="evidence" value="ECO:0007669"/>
    <property type="project" value="UniProtKB-SubCell"/>
</dbReference>
<dbReference type="Gene3D" id="3.40.50.1820">
    <property type="entry name" value="alpha/beta hydrolase"/>
    <property type="match status" value="1"/>
</dbReference>
<evidence type="ECO:0000256" key="4">
    <source>
        <dbReference type="ARBA" id="ARBA00023136"/>
    </source>
</evidence>
<keyword evidence="3" id="KW-0256">Endoplasmic reticulum</keyword>
<protein>
    <submittedName>
        <fullName evidence="5">Uncharacterized protein</fullName>
    </submittedName>
</protein>
<reference evidence="5" key="1">
    <citation type="submission" date="2016-04" db="EMBL/GenBank/DDBJ databases">
        <authorList>
            <person name="Tabuchi Yagui T.R."/>
        </authorList>
    </citation>
    <scope>NUCLEOTIDE SEQUENCE [LARGE SCALE GENOMIC DNA]</scope>
    <source>
        <strain evidence="5">NIES-26</strain>
    </source>
</reference>
<evidence type="ECO:0000313" key="6">
    <source>
        <dbReference type="Proteomes" id="UP000252107"/>
    </source>
</evidence>
<comment type="subcellular location">
    <subcellularLocation>
        <location evidence="1">Endoplasmic reticulum</location>
    </subcellularLocation>
    <subcellularLocation>
        <location evidence="2">Membrane</location>
    </subcellularLocation>
</comment>
<sequence length="301" mass="33338">MPGRKPSANSQPNEESNMTGLMKILGCDNPSRRGDVVFVHGLAGHAWNTWHWQNPKDRDYQKDNFWLTWLGNDLDVGIWTFGYSAARLRASGSAMPLFDQASNFLDDLENFSIGSRPVVFVTHSMGGLLVKKMLNAAKTFSRNESKEAVLKSTKGIIFLSTPHLGSDVAQWVKSLAGFLTTVNVEELKAHAPQLRELDEWYRQNVDELGIKTKVYYETKPTSGVLIVNSSSANPGIKDVKPIAIEADHDSIAKPKPGDTKVYLGVKKFIEQCLPSQKSLPPADNIVSLTQTIAEKEKTINP</sequence>
<keyword evidence="4" id="KW-0472">Membrane</keyword>
<dbReference type="Proteomes" id="UP000252107">
    <property type="component" value="Unassembled WGS sequence"/>
</dbReference>
<organism evidence="5 6">
    <name type="scientific">Nostoc minutum NIES-26</name>
    <dbReference type="NCBI Taxonomy" id="1844469"/>
    <lineage>
        <taxon>Bacteria</taxon>
        <taxon>Bacillati</taxon>
        <taxon>Cyanobacteriota</taxon>
        <taxon>Cyanophyceae</taxon>
        <taxon>Nostocales</taxon>
        <taxon>Nostocaceae</taxon>
        <taxon>Nostoc</taxon>
    </lineage>
</organism>
<gene>
    <name evidence="5" type="ORF">A6770_32200</name>
</gene>
<dbReference type="PANTHER" id="PTHR48182:SF2">
    <property type="entry name" value="PROTEIN SERAC1"/>
    <property type="match status" value="1"/>
</dbReference>
<dbReference type="SUPFAM" id="SSF53474">
    <property type="entry name" value="alpha/beta-Hydrolases"/>
    <property type="match status" value="1"/>
</dbReference>
<keyword evidence="6" id="KW-1185">Reference proteome</keyword>